<evidence type="ECO:0000313" key="1">
    <source>
        <dbReference type="EMBL" id="BAU83318.1"/>
    </source>
</evidence>
<proteinExistence type="predicted"/>
<organism evidence="1 2">
    <name type="scientific">Streptomyces laurentii</name>
    <dbReference type="NCBI Taxonomy" id="39478"/>
    <lineage>
        <taxon>Bacteria</taxon>
        <taxon>Bacillati</taxon>
        <taxon>Actinomycetota</taxon>
        <taxon>Actinomycetes</taxon>
        <taxon>Kitasatosporales</taxon>
        <taxon>Streptomycetaceae</taxon>
        <taxon>Streptomyces</taxon>
    </lineage>
</organism>
<keyword evidence="2" id="KW-1185">Reference proteome</keyword>
<evidence type="ECO:0000313" key="2">
    <source>
        <dbReference type="Proteomes" id="UP000217676"/>
    </source>
</evidence>
<gene>
    <name evidence="1" type="ORF">SLA_2391</name>
</gene>
<accession>A0A169NEE3</accession>
<protein>
    <submittedName>
        <fullName evidence="1">Uncharacterized protein</fullName>
    </submittedName>
</protein>
<name>A0A169NEE3_STRLU</name>
<sequence>MHDLLPCAVLVLLAVGAATVAVGIVCAVLAAGRALRHLVSPRPRPAAELPAPRRCVWLACHTPRCGHMQTPHYPAGPGYVMCDRCGAHRRTPAP</sequence>
<dbReference type="EMBL" id="AP017424">
    <property type="protein sequence ID" value="BAU83318.1"/>
    <property type="molecule type" value="Genomic_DNA"/>
</dbReference>
<dbReference type="Proteomes" id="UP000217676">
    <property type="component" value="Chromosome"/>
</dbReference>
<dbReference type="KEGG" id="slau:SLA_2391"/>
<reference evidence="1 2" key="1">
    <citation type="journal article" date="2016" name="Genome Announc.">
        <title>Complete Genome Sequence of Thiostrepton-Producing Streptomyces laurentii ATCC 31255.</title>
        <authorList>
            <person name="Doi K."/>
            <person name="Fujino Y."/>
            <person name="Nagayoshi Y."/>
            <person name="Ohshima T."/>
            <person name="Ogata S."/>
        </authorList>
    </citation>
    <scope>NUCLEOTIDE SEQUENCE [LARGE SCALE GENOMIC DNA]</scope>
    <source>
        <strain evidence="1 2">ATCC 31255</strain>
    </source>
</reference>
<dbReference type="AlphaFoldDB" id="A0A169NEE3"/>